<dbReference type="PROSITE" id="PS50949">
    <property type="entry name" value="HTH_GNTR"/>
    <property type="match status" value="1"/>
</dbReference>
<dbReference type="PANTHER" id="PTHR43537">
    <property type="entry name" value="TRANSCRIPTIONAL REGULATOR, GNTR FAMILY"/>
    <property type="match status" value="1"/>
</dbReference>
<dbReference type="GO" id="GO:0003677">
    <property type="term" value="F:DNA binding"/>
    <property type="evidence" value="ECO:0007669"/>
    <property type="project" value="UniProtKB-KW"/>
</dbReference>
<dbReference type="InterPro" id="IPR036388">
    <property type="entry name" value="WH-like_DNA-bd_sf"/>
</dbReference>
<keyword evidence="1" id="KW-0805">Transcription regulation</keyword>
<dbReference type="Gene3D" id="1.20.120.530">
    <property type="entry name" value="GntR ligand-binding domain-like"/>
    <property type="match status" value="1"/>
</dbReference>
<dbReference type="InterPro" id="IPR008920">
    <property type="entry name" value="TF_FadR/GntR_C"/>
</dbReference>
<keyword evidence="6" id="KW-1185">Reference proteome</keyword>
<dbReference type="SMART" id="SM00345">
    <property type="entry name" value="HTH_GNTR"/>
    <property type="match status" value="1"/>
</dbReference>
<dbReference type="PANTHER" id="PTHR43537:SF24">
    <property type="entry name" value="GLUCONATE OPERON TRANSCRIPTIONAL REPRESSOR"/>
    <property type="match status" value="1"/>
</dbReference>
<protein>
    <submittedName>
        <fullName evidence="5">DNA-binding GntR family transcriptional regulator</fullName>
    </submittedName>
</protein>
<organism evidence="5 6">
    <name type="scientific">Moryella indoligenes</name>
    <dbReference type="NCBI Taxonomy" id="371674"/>
    <lineage>
        <taxon>Bacteria</taxon>
        <taxon>Bacillati</taxon>
        <taxon>Bacillota</taxon>
        <taxon>Clostridia</taxon>
        <taxon>Lachnospirales</taxon>
        <taxon>Lachnospiraceae</taxon>
        <taxon>Moryella</taxon>
    </lineage>
</organism>
<feature type="domain" description="HTH gntR-type" evidence="4">
    <location>
        <begin position="21"/>
        <end position="88"/>
    </location>
</feature>
<dbReference type="RefSeq" id="WP_307254078.1">
    <property type="nucleotide sequence ID" value="NZ_JAUSTO010000005.1"/>
</dbReference>
<dbReference type="GO" id="GO:0003700">
    <property type="term" value="F:DNA-binding transcription factor activity"/>
    <property type="evidence" value="ECO:0007669"/>
    <property type="project" value="InterPro"/>
</dbReference>
<dbReference type="AlphaFoldDB" id="A0AAE3VA06"/>
<gene>
    <name evidence="5" type="ORF">J2S20_001123</name>
</gene>
<keyword evidence="2 5" id="KW-0238">DNA-binding</keyword>
<evidence type="ECO:0000256" key="1">
    <source>
        <dbReference type="ARBA" id="ARBA00023015"/>
    </source>
</evidence>
<reference evidence="5" key="1">
    <citation type="submission" date="2023-07" db="EMBL/GenBank/DDBJ databases">
        <title>Genomic Encyclopedia of Type Strains, Phase IV (KMG-IV): sequencing the most valuable type-strain genomes for metagenomic binning, comparative biology and taxonomic classification.</title>
        <authorList>
            <person name="Goeker M."/>
        </authorList>
    </citation>
    <scope>NUCLEOTIDE SEQUENCE</scope>
    <source>
        <strain evidence="5">DSM 19659</strain>
    </source>
</reference>
<dbReference type="Gene3D" id="1.10.10.10">
    <property type="entry name" value="Winged helix-like DNA-binding domain superfamily/Winged helix DNA-binding domain"/>
    <property type="match status" value="1"/>
</dbReference>
<name>A0AAE3VA06_9FIRM</name>
<dbReference type="Proteomes" id="UP001241537">
    <property type="component" value="Unassembled WGS sequence"/>
</dbReference>
<evidence type="ECO:0000313" key="5">
    <source>
        <dbReference type="EMBL" id="MDQ0152434.1"/>
    </source>
</evidence>
<evidence type="ECO:0000313" key="6">
    <source>
        <dbReference type="Proteomes" id="UP001241537"/>
    </source>
</evidence>
<keyword evidence="3" id="KW-0804">Transcription</keyword>
<evidence type="ECO:0000256" key="2">
    <source>
        <dbReference type="ARBA" id="ARBA00023125"/>
    </source>
</evidence>
<dbReference type="PRINTS" id="PR00035">
    <property type="entry name" value="HTHGNTR"/>
</dbReference>
<accession>A0AAE3VA06</accession>
<proteinExistence type="predicted"/>
<dbReference type="EMBL" id="JAUSTO010000005">
    <property type="protein sequence ID" value="MDQ0152434.1"/>
    <property type="molecule type" value="Genomic_DNA"/>
</dbReference>
<dbReference type="Pfam" id="PF00392">
    <property type="entry name" value="GntR"/>
    <property type="match status" value="1"/>
</dbReference>
<evidence type="ECO:0000256" key="3">
    <source>
        <dbReference type="ARBA" id="ARBA00023163"/>
    </source>
</evidence>
<dbReference type="SMART" id="SM00895">
    <property type="entry name" value="FCD"/>
    <property type="match status" value="1"/>
</dbReference>
<dbReference type="SUPFAM" id="SSF46785">
    <property type="entry name" value="Winged helix' DNA-binding domain"/>
    <property type="match status" value="1"/>
</dbReference>
<comment type="caution">
    <text evidence="5">The sequence shown here is derived from an EMBL/GenBank/DDBJ whole genome shotgun (WGS) entry which is preliminary data.</text>
</comment>
<dbReference type="SUPFAM" id="SSF48008">
    <property type="entry name" value="GntR ligand-binding domain-like"/>
    <property type="match status" value="1"/>
</dbReference>
<sequence>MLRDLKDDGVIFAKGEKVRKTTYKEQAYKLIREAILYQRLKAGKIYSQEALCEELGASRTPIREALLELQKEGYLVFCRGKGIKIVSLDQEAIREILEARLYLERITAKLAAERADKEDMRYIEACLLSEHEDLIIHREKNDIAKSYQLDHQFHRAVAKASHNRQIYNMLDNILNMYLRFETQTVYHNASSANSILEEHDAIFHSVANHEAEKAEEAAEHHLLRAYRRTLKEYWKE</sequence>
<dbReference type="InterPro" id="IPR036390">
    <property type="entry name" value="WH_DNA-bd_sf"/>
</dbReference>
<dbReference type="InterPro" id="IPR011711">
    <property type="entry name" value="GntR_C"/>
</dbReference>
<dbReference type="Pfam" id="PF07729">
    <property type="entry name" value="FCD"/>
    <property type="match status" value="1"/>
</dbReference>
<evidence type="ECO:0000259" key="4">
    <source>
        <dbReference type="PROSITE" id="PS50949"/>
    </source>
</evidence>
<dbReference type="CDD" id="cd07377">
    <property type="entry name" value="WHTH_GntR"/>
    <property type="match status" value="1"/>
</dbReference>
<dbReference type="InterPro" id="IPR000524">
    <property type="entry name" value="Tscrpt_reg_HTH_GntR"/>
</dbReference>